<sequence>MHPFLLGQDLLNELKRESYDLLVLDLLVPDVSGVEILQWVREKLPPTLPVLVLTNLSAEEEVVACLQMGADDYVVKPPRHSELVARVQALLRRAYPQTTVAERTQYGIYRFETGSGNISVNDVTVEMTQKEYDLTRLFFSNLNRALSRAHILEAIWSRDIDVPSRTMDTHISKIRAKLELRPENGYRLTPVYSYGYRLEEVGKD</sequence>
<dbReference type="InterPro" id="IPR036388">
    <property type="entry name" value="WH-like_DNA-bd_sf"/>
</dbReference>
<evidence type="ECO:0000256" key="4">
    <source>
        <dbReference type="PROSITE-ProRule" id="PRU00169"/>
    </source>
</evidence>
<protein>
    <submittedName>
        <fullName evidence="8">DNA-binding response regulator</fullName>
    </submittedName>
</protein>
<dbReference type="Pfam" id="PF00072">
    <property type="entry name" value="Response_reg"/>
    <property type="match status" value="1"/>
</dbReference>
<dbReference type="EMBL" id="BMED01000008">
    <property type="protein sequence ID" value="GGD00215.1"/>
    <property type="molecule type" value="Genomic_DNA"/>
</dbReference>
<evidence type="ECO:0000256" key="5">
    <source>
        <dbReference type="PROSITE-ProRule" id="PRU01091"/>
    </source>
</evidence>
<dbReference type="InterPro" id="IPR039420">
    <property type="entry name" value="WalR-like"/>
</dbReference>
<evidence type="ECO:0000313" key="9">
    <source>
        <dbReference type="Proteomes" id="UP000637423"/>
    </source>
</evidence>
<proteinExistence type="predicted"/>
<dbReference type="SUPFAM" id="SSF52172">
    <property type="entry name" value="CheY-like"/>
    <property type="match status" value="1"/>
</dbReference>
<evidence type="ECO:0000256" key="2">
    <source>
        <dbReference type="ARBA" id="ARBA00023012"/>
    </source>
</evidence>
<dbReference type="PROSITE" id="PS51755">
    <property type="entry name" value="OMPR_PHOB"/>
    <property type="match status" value="1"/>
</dbReference>
<dbReference type="PROSITE" id="PS50110">
    <property type="entry name" value="RESPONSE_REGULATORY"/>
    <property type="match status" value="1"/>
</dbReference>
<reference evidence="8" key="1">
    <citation type="journal article" date="2014" name="Int. J. Syst. Evol. Microbiol.">
        <title>Complete genome sequence of Corynebacterium casei LMG S-19264T (=DSM 44701T), isolated from a smear-ripened cheese.</title>
        <authorList>
            <consortium name="US DOE Joint Genome Institute (JGI-PGF)"/>
            <person name="Walter F."/>
            <person name="Albersmeier A."/>
            <person name="Kalinowski J."/>
            <person name="Ruckert C."/>
        </authorList>
    </citation>
    <scope>NUCLEOTIDE SEQUENCE</scope>
    <source>
        <strain evidence="8">CGMCC 1.10998</strain>
    </source>
</reference>
<dbReference type="SMART" id="SM00862">
    <property type="entry name" value="Trans_reg_C"/>
    <property type="match status" value="1"/>
</dbReference>
<organism evidence="8 9">
    <name type="scientific">Undibacterium terreum</name>
    <dbReference type="NCBI Taxonomy" id="1224302"/>
    <lineage>
        <taxon>Bacteria</taxon>
        <taxon>Pseudomonadati</taxon>
        <taxon>Pseudomonadota</taxon>
        <taxon>Betaproteobacteria</taxon>
        <taxon>Burkholderiales</taxon>
        <taxon>Oxalobacteraceae</taxon>
        <taxon>Undibacterium</taxon>
    </lineage>
</organism>
<dbReference type="GO" id="GO:0006355">
    <property type="term" value="P:regulation of DNA-templated transcription"/>
    <property type="evidence" value="ECO:0007669"/>
    <property type="project" value="InterPro"/>
</dbReference>
<feature type="modified residue" description="4-aspartylphosphate" evidence="4">
    <location>
        <position position="25"/>
    </location>
</feature>
<evidence type="ECO:0000256" key="1">
    <source>
        <dbReference type="ARBA" id="ARBA00022553"/>
    </source>
</evidence>
<keyword evidence="2" id="KW-0902">Two-component regulatory system</keyword>
<dbReference type="AlphaFoldDB" id="A0A916XSB3"/>
<dbReference type="GO" id="GO:0000156">
    <property type="term" value="F:phosphorelay response regulator activity"/>
    <property type="evidence" value="ECO:0007669"/>
    <property type="project" value="TreeGrafter"/>
</dbReference>
<dbReference type="Gene3D" id="3.40.50.2300">
    <property type="match status" value="1"/>
</dbReference>
<dbReference type="InterPro" id="IPR001789">
    <property type="entry name" value="Sig_transdc_resp-reg_receiver"/>
</dbReference>
<gene>
    <name evidence="8" type="ORF">GCM10011396_54670</name>
</gene>
<dbReference type="SUPFAM" id="SSF46894">
    <property type="entry name" value="C-terminal effector domain of the bipartite response regulators"/>
    <property type="match status" value="1"/>
</dbReference>
<dbReference type="InterPro" id="IPR001867">
    <property type="entry name" value="OmpR/PhoB-type_DNA-bd"/>
</dbReference>
<dbReference type="Gene3D" id="1.10.10.10">
    <property type="entry name" value="Winged helix-like DNA-binding domain superfamily/Winged helix DNA-binding domain"/>
    <property type="match status" value="1"/>
</dbReference>
<dbReference type="CDD" id="cd00383">
    <property type="entry name" value="trans_reg_C"/>
    <property type="match status" value="1"/>
</dbReference>
<comment type="caution">
    <text evidence="8">The sequence shown here is derived from an EMBL/GenBank/DDBJ whole genome shotgun (WGS) entry which is preliminary data.</text>
</comment>
<evidence type="ECO:0000259" key="7">
    <source>
        <dbReference type="PROSITE" id="PS51755"/>
    </source>
</evidence>
<evidence type="ECO:0000313" key="8">
    <source>
        <dbReference type="EMBL" id="GGD00215.1"/>
    </source>
</evidence>
<dbReference type="InterPro" id="IPR016032">
    <property type="entry name" value="Sig_transdc_resp-reg_C-effctor"/>
</dbReference>
<feature type="domain" description="OmpR/PhoB-type" evidence="7">
    <location>
        <begin position="101"/>
        <end position="200"/>
    </location>
</feature>
<dbReference type="PANTHER" id="PTHR48111">
    <property type="entry name" value="REGULATOR OF RPOS"/>
    <property type="match status" value="1"/>
</dbReference>
<accession>A0A916XSB3</accession>
<dbReference type="SMART" id="SM00448">
    <property type="entry name" value="REC"/>
    <property type="match status" value="1"/>
</dbReference>
<feature type="DNA-binding region" description="OmpR/PhoB-type" evidence="5">
    <location>
        <begin position="101"/>
        <end position="200"/>
    </location>
</feature>
<name>A0A916XSB3_9BURK</name>
<keyword evidence="9" id="KW-1185">Reference proteome</keyword>
<evidence type="ECO:0000259" key="6">
    <source>
        <dbReference type="PROSITE" id="PS50110"/>
    </source>
</evidence>
<dbReference type="PANTHER" id="PTHR48111:SF40">
    <property type="entry name" value="PHOSPHATE REGULON TRANSCRIPTIONAL REGULATORY PROTEIN PHOB"/>
    <property type="match status" value="1"/>
</dbReference>
<dbReference type="InterPro" id="IPR011006">
    <property type="entry name" value="CheY-like_superfamily"/>
</dbReference>
<dbReference type="Pfam" id="PF00486">
    <property type="entry name" value="Trans_reg_C"/>
    <property type="match status" value="1"/>
</dbReference>
<reference evidence="8" key="2">
    <citation type="submission" date="2020-09" db="EMBL/GenBank/DDBJ databases">
        <authorList>
            <person name="Sun Q."/>
            <person name="Zhou Y."/>
        </authorList>
    </citation>
    <scope>NUCLEOTIDE SEQUENCE</scope>
    <source>
        <strain evidence="8">CGMCC 1.10998</strain>
    </source>
</reference>
<dbReference type="GO" id="GO:0005829">
    <property type="term" value="C:cytosol"/>
    <property type="evidence" value="ECO:0007669"/>
    <property type="project" value="TreeGrafter"/>
</dbReference>
<keyword evidence="1 4" id="KW-0597">Phosphoprotein</keyword>
<dbReference type="Gene3D" id="6.10.250.690">
    <property type="match status" value="1"/>
</dbReference>
<feature type="domain" description="Response regulatory" evidence="6">
    <location>
        <begin position="1"/>
        <end position="91"/>
    </location>
</feature>
<keyword evidence="3 5" id="KW-0238">DNA-binding</keyword>
<dbReference type="Proteomes" id="UP000637423">
    <property type="component" value="Unassembled WGS sequence"/>
</dbReference>
<dbReference type="GO" id="GO:0000976">
    <property type="term" value="F:transcription cis-regulatory region binding"/>
    <property type="evidence" value="ECO:0007669"/>
    <property type="project" value="TreeGrafter"/>
</dbReference>
<dbReference type="GO" id="GO:0032993">
    <property type="term" value="C:protein-DNA complex"/>
    <property type="evidence" value="ECO:0007669"/>
    <property type="project" value="TreeGrafter"/>
</dbReference>
<evidence type="ECO:0000256" key="3">
    <source>
        <dbReference type="ARBA" id="ARBA00023125"/>
    </source>
</evidence>